<dbReference type="OMA" id="DMIGGYA"/>
<dbReference type="AlphaFoldDB" id="A0A2H3D0C0"/>
<accession>A0A2H3D0C0</accession>
<gene>
    <name evidence="2" type="ORF">ARMGADRAFT_354296</name>
</gene>
<keyword evidence="3" id="KW-1185">Reference proteome</keyword>
<feature type="domain" description="Rhodanese" evidence="1">
    <location>
        <begin position="207"/>
        <end position="305"/>
    </location>
</feature>
<sequence>MTSSSYSSLGELLVGPTSSKRRHSLSDVRAIVAKEIAVRVMLRFEILDDARISVLSTSSKSDDVEFLTEIGQNIQLNLAVHNHICAVATTGPYRGTDAVGFLLVCASSMDFSSRASILARAKFMNRVASFKDIDGTMWIAGIRDLGMFAYDTAAIWDTLRKSARTPIDPLHSPPGSQGIEERLSNARAKLQRLTPQNAYEELRVLEDHVPTILVDIRPAAQREAEGFIEGSIIVERNVLEWRFDPRCEYRLPIVDRYDLRTIVICQEGYTSSLAAVSLQELGLLNATDIIGGFRAWKKAGLPLTIPEPVFTSRDDISESIVIQT</sequence>
<reference evidence="3" key="1">
    <citation type="journal article" date="2017" name="Nat. Ecol. Evol.">
        <title>Genome expansion and lineage-specific genetic innovations in the forest pathogenic fungi Armillaria.</title>
        <authorList>
            <person name="Sipos G."/>
            <person name="Prasanna A.N."/>
            <person name="Walter M.C."/>
            <person name="O'Connor E."/>
            <person name="Balint B."/>
            <person name="Krizsan K."/>
            <person name="Kiss B."/>
            <person name="Hess J."/>
            <person name="Varga T."/>
            <person name="Slot J."/>
            <person name="Riley R."/>
            <person name="Boka B."/>
            <person name="Rigling D."/>
            <person name="Barry K."/>
            <person name="Lee J."/>
            <person name="Mihaltcheva S."/>
            <person name="LaButti K."/>
            <person name="Lipzen A."/>
            <person name="Waldron R."/>
            <person name="Moloney N.M."/>
            <person name="Sperisen C."/>
            <person name="Kredics L."/>
            <person name="Vagvoelgyi C."/>
            <person name="Patrignani A."/>
            <person name="Fitzpatrick D."/>
            <person name="Nagy I."/>
            <person name="Doyle S."/>
            <person name="Anderson J.B."/>
            <person name="Grigoriev I.V."/>
            <person name="Gueldener U."/>
            <person name="Muensterkoetter M."/>
            <person name="Nagy L.G."/>
        </authorList>
    </citation>
    <scope>NUCLEOTIDE SEQUENCE [LARGE SCALE GENOMIC DNA]</scope>
    <source>
        <strain evidence="3">Ar21-2</strain>
    </source>
</reference>
<dbReference type="Pfam" id="PF00581">
    <property type="entry name" value="Rhodanese"/>
    <property type="match status" value="1"/>
</dbReference>
<dbReference type="OrthoDB" id="566238at2759"/>
<dbReference type="SMART" id="SM00450">
    <property type="entry name" value="RHOD"/>
    <property type="match status" value="1"/>
</dbReference>
<dbReference type="InParanoid" id="A0A2H3D0C0"/>
<dbReference type="PROSITE" id="PS50206">
    <property type="entry name" value="RHODANESE_3"/>
    <property type="match status" value="1"/>
</dbReference>
<evidence type="ECO:0000313" key="3">
    <source>
        <dbReference type="Proteomes" id="UP000217790"/>
    </source>
</evidence>
<dbReference type="EMBL" id="KZ293671">
    <property type="protein sequence ID" value="PBK88705.1"/>
    <property type="molecule type" value="Genomic_DNA"/>
</dbReference>
<dbReference type="STRING" id="47427.A0A2H3D0C0"/>
<organism evidence="2 3">
    <name type="scientific">Armillaria gallica</name>
    <name type="common">Bulbous honey fungus</name>
    <name type="synonym">Armillaria bulbosa</name>
    <dbReference type="NCBI Taxonomy" id="47427"/>
    <lineage>
        <taxon>Eukaryota</taxon>
        <taxon>Fungi</taxon>
        <taxon>Dikarya</taxon>
        <taxon>Basidiomycota</taxon>
        <taxon>Agaricomycotina</taxon>
        <taxon>Agaricomycetes</taxon>
        <taxon>Agaricomycetidae</taxon>
        <taxon>Agaricales</taxon>
        <taxon>Marasmiineae</taxon>
        <taxon>Physalacriaceae</taxon>
        <taxon>Armillaria</taxon>
    </lineage>
</organism>
<name>A0A2H3D0C0_ARMGA</name>
<protein>
    <recommendedName>
        <fullName evidence="1">Rhodanese domain-containing protein</fullName>
    </recommendedName>
</protein>
<proteinExistence type="predicted"/>
<evidence type="ECO:0000313" key="2">
    <source>
        <dbReference type="EMBL" id="PBK88705.1"/>
    </source>
</evidence>
<dbReference type="InterPro" id="IPR036873">
    <property type="entry name" value="Rhodanese-like_dom_sf"/>
</dbReference>
<dbReference type="Proteomes" id="UP000217790">
    <property type="component" value="Unassembled WGS sequence"/>
</dbReference>
<evidence type="ECO:0000259" key="1">
    <source>
        <dbReference type="PROSITE" id="PS50206"/>
    </source>
</evidence>
<dbReference type="InterPro" id="IPR001763">
    <property type="entry name" value="Rhodanese-like_dom"/>
</dbReference>
<dbReference type="SUPFAM" id="SSF52821">
    <property type="entry name" value="Rhodanese/Cell cycle control phosphatase"/>
    <property type="match status" value="1"/>
</dbReference>
<dbReference type="Gene3D" id="3.40.250.10">
    <property type="entry name" value="Rhodanese-like domain"/>
    <property type="match status" value="1"/>
</dbReference>